<evidence type="ECO:0000259" key="1">
    <source>
        <dbReference type="Pfam" id="PF01022"/>
    </source>
</evidence>
<evidence type="ECO:0000313" key="2">
    <source>
        <dbReference type="EMBL" id="SJN25406.1"/>
    </source>
</evidence>
<name>A0A1R4IZV7_9MICO</name>
<dbReference type="InterPro" id="IPR011991">
    <property type="entry name" value="ArsR-like_HTH"/>
</dbReference>
<dbReference type="Gene3D" id="1.10.10.730">
    <property type="entry name" value="KorB DNA-binding domain"/>
    <property type="match status" value="1"/>
</dbReference>
<organism evidence="2 3">
    <name type="scientific">Microbacterium esteraromaticum</name>
    <dbReference type="NCBI Taxonomy" id="57043"/>
    <lineage>
        <taxon>Bacteria</taxon>
        <taxon>Bacillati</taxon>
        <taxon>Actinomycetota</taxon>
        <taxon>Actinomycetes</taxon>
        <taxon>Micrococcales</taxon>
        <taxon>Microbacteriaceae</taxon>
        <taxon>Microbacterium</taxon>
    </lineage>
</organism>
<dbReference type="AlphaFoldDB" id="A0A1R4IZV7"/>
<dbReference type="InterPro" id="IPR036390">
    <property type="entry name" value="WH_DNA-bd_sf"/>
</dbReference>
<dbReference type="CDD" id="cd00090">
    <property type="entry name" value="HTH_ARSR"/>
    <property type="match status" value="1"/>
</dbReference>
<gene>
    <name evidence="2" type="ORF">FM104_04885</name>
</gene>
<evidence type="ECO:0000313" key="3">
    <source>
        <dbReference type="Proteomes" id="UP000196320"/>
    </source>
</evidence>
<dbReference type="EMBL" id="FUKO01000014">
    <property type="protein sequence ID" value="SJN25406.1"/>
    <property type="molecule type" value="Genomic_DNA"/>
</dbReference>
<feature type="domain" description="HTH arsR-type" evidence="1">
    <location>
        <begin position="31"/>
        <end position="63"/>
    </location>
</feature>
<sequence>MGATEDQVRYAMNTARERLASAENAQHLVVLQAIRALSTRGLSVREIAGVVGISKSAVSRHLRMGIDGVAVRQVDEVTAIVRHAWGRER</sequence>
<accession>A0A1R4IZV7</accession>
<dbReference type="GO" id="GO:0003700">
    <property type="term" value="F:DNA-binding transcription factor activity"/>
    <property type="evidence" value="ECO:0007669"/>
    <property type="project" value="InterPro"/>
</dbReference>
<reference evidence="2 3" key="1">
    <citation type="submission" date="2017-02" db="EMBL/GenBank/DDBJ databases">
        <authorList>
            <person name="Peterson S.W."/>
        </authorList>
    </citation>
    <scope>NUCLEOTIDE SEQUENCE [LARGE SCALE GENOMIC DNA]</scope>
    <source>
        <strain evidence="2 3">B Mb 05.01</strain>
    </source>
</reference>
<dbReference type="SUPFAM" id="SSF46785">
    <property type="entry name" value="Winged helix' DNA-binding domain"/>
    <property type="match status" value="1"/>
</dbReference>
<dbReference type="InterPro" id="IPR001845">
    <property type="entry name" value="HTH_ArsR_DNA-bd_dom"/>
</dbReference>
<protein>
    <recommendedName>
        <fullName evidence="1">HTH arsR-type domain-containing protein</fullName>
    </recommendedName>
</protein>
<proteinExistence type="predicted"/>
<dbReference type="Pfam" id="PF01022">
    <property type="entry name" value="HTH_5"/>
    <property type="match status" value="1"/>
</dbReference>
<dbReference type="Proteomes" id="UP000196320">
    <property type="component" value="Unassembled WGS sequence"/>
</dbReference>
<keyword evidence="3" id="KW-1185">Reference proteome</keyword>
<dbReference type="InterPro" id="IPR042075">
    <property type="entry name" value="KorB_DNA-db"/>
</dbReference>